<feature type="transmembrane region" description="Helical" evidence="1">
    <location>
        <begin position="58"/>
        <end position="82"/>
    </location>
</feature>
<accession>A0A3D8PJ14</accession>
<dbReference type="EMBL" id="PIOD01000025">
    <property type="protein sequence ID" value="RDW15467.1"/>
    <property type="molecule type" value="Genomic_DNA"/>
</dbReference>
<evidence type="ECO:0000256" key="1">
    <source>
        <dbReference type="SAM" id="Phobius"/>
    </source>
</evidence>
<proteinExistence type="predicted"/>
<dbReference type="Proteomes" id="UP000256520">
    <property type="component" value="Unassembled WGS sequence"/>
</dbReference>
<dbReference type="AlphaFoldDB" id="A0A3D8PJ14"/>
<keyword evidence="3" id="KW-1185">Reference proteome</keyword>
<name>A0A3D8PJ14_9BACI</name>
<evidence type="ECO:0000313" key="3">
    <source>
        <dbReference type="Proteomes" id="UP000256520"/>
    </source>
</evidence>
<sequence>MRKYVILFMLFIIIGAYNTNILYDSPLHHHVVVMDEGETIQTNHAGSLDLIDAEKQKLALVNFNIAIFLAFVVTYVVFHFFASIGMRSRLSNPVFYQSNYVITFPSKKII</sequence>
<keyword evidence="1" id="KW-1133">Transmembrane helix</keyword>
<dbReference type="OrthoDB" id="2720729at2"/>
<keyword evidence="1" id="KW-0472">Membrane</keyword>
<evidence type="ECO:0000313" key="2">
    <source>
        <dbReference type="EMBL" id="RDW15467.1"/>
    </source>
</evidence>
<feature type="transmembrane region" description="Helical" evidence="1">
    <location>
        <begin position="5"/>
        <end position="23"/>
    </location>
</feature>
<gene>
    <name evidence="2" type="ORF">CWR45_16930</name>
</gene>
<organism evidence="2 3">
    <name type="scientific">Oceanobacillus chungangensis</name>
    <dbReference type="NCBI Taxonomy" id="1229152"/>
    <lineage>
        <taxon>Bacteria</taxon>
        <taxon>Bacillati</taxon>
        <taxon>Bacillota</taxon>
        <taxon>Bacilli</taxon>
        <taxon>Bacillales</taxon>
        <taxon>Bacillaceae</taxon>
        <taxon>Oceanobacillus</taxon>
    </lineage>
</organism>
<dbReference type="RefSeq" id="WP_115751030.1">
    <property type="nucleotide sequence ID" value="NZ_PIOD01000025.1"/>
</dbReference>
<reference evidence="3" key="1">
    <citation type="submission" date="2017-11" db="EMBL/GenBank/DDBJ databases">
        <authorList>
            <person name="Zhu W."/>
        </authorList>
    </citation>
    <scope>NUCLEOTIDE SEQUENCE [LARGE SCALE GENOMIC DNA]</scope>
    <source>
        <strain evidence="3">CAU 1051</strain>
    </source>
</reference>
<keyword evidence="1" id="KW-0812">Transmembrane</keyword>
<comment type="caution">
    <text evidence="2">The sequence shown here is derived from an EMBL/GenBank/DDBJ whole genome shotgun (WGS) entry which is preliminary data.</text>
</comment>
<protein>
    <submittedName>
        <fullName evidence="2">Uncharacterized protein</fullName>
    </submittedName>
</protein>